<evidence type="ECO:0008006" key="4">
    <source>
        <dbReference type="Google" id="ProtNLM"/>
    </source>
</evidence>
<dbReference type="RefSeq" id="WP_129967546.1">
    <property type="nucleotide sequence ID" value="NZ_JACCEW010000001.1"/>
</dbReference>
<keyword evidence="3" id="KW-1185">Reference proteome</keyword>
<reference evidence="2 3" key="1">
    <citation type="submission" date="2020-07" db="EMBL/GenBank/DDBJ databases">
        <title>Taxonomic revisions and descriptions of new bacterial species based on genomic comparisons in the high-G+C-content subgroup of the family Alcaligenaceae.</title>
        <authorList>
            <person name="Szabo A."/>
            <person name="Felfoldi T."/>
        </authorList>
    </citation>
    <scope>NUCLEOTIDE SEQUENCE [LARGE SCALE GENOMIC DNA]</scope>
    <source>
        <strain evidence="2 3">DSM 25264</strain>
    </source>
</reference>
<dbReference type="EMBL" id="JACCEW010000001">
    <property type="protein sequence ID" value="NYT35631.1"/>
    <property type="molecule type" value="Genomic_DNA"/>
</dbReference>
<dbReference type="Proteomes" id="UP000580517">
    <property type="component" value="Unassembled WGS sequence"/>
</dbReference>
<organism evidence="2 3">
    <name type="scientific">Allopusillimonas soli</name>
    <dbReference type="NCBI Taxonomy" id="659016"/>
    <lineage>
        <taxon>Bacteria</taxon>
        <taxon>Pseudomonadati</taxon>
        <taxon>Pseudomonadota</taxon>
        <taxon>Betaproteobacteria</taxon>
        <taxon>Burkholderiales</taxon>
        <taxon>Alcaligenaceae</taxon>
        <taxon>Allopusillimonas</taxon>
    </lineage>
</organism>
<proteinExistence type="predicted"/>
<dbReference type="OrthoDB" id="8681001at2"/>
<evidence type="ECO:0000313" key="2">
    <source>
        <dbReference type="EMBL" id="NYT35631.1"/>
    </source>
</evidence>
<accession>A0A853FAP6</accession>
<name>A0A853FAP6_9BURK</name>
<gene>
    <name evidence="2" type="ORF">H0A68_02005</name>
</gene>
<evidence type="ECO:0000256" key="1">
    <source>
        <dbReference type="SAM" id="MobiDB-lite"/>
    </source>
</evidence>
<evidence type="ECO:0000313" key="3">
    <source>
        <dbReference type="Proteomes" id="UP000580517"/>
    </source>
</evidence>
<protein>
    <recommendedName>
        <fullName evidence="4">TadE-like protein</fullName>
    </recommendedName>
</protein>
<feature type="region of interest" description="Disordered" evidence="1">
    <location>
        <begin position="368"/>
        <end position="390"/>
    </location>
</feature>
<comment type="caution">
    <text evidence="2">The sequence shown here is derived from an EMBL/GenBank/DDBJ whole genome shotgun (WGS) entry which is preliminary data.</text>
</comment>
<sequence>MVTLSVLPLAHIRQGGLPHCAARHIPDTARRGRMSQQGAGTAEFLLAGSALLVLGWAGIETLHWHSMRHMLSMALHEAARAAIVNHGNPAVIERAFEHALLPLYATHAHASHARTNLEAALARRQRIMAAPAWQIEILSPTPAVFQDFAERGLRVAGAEAHPAINNNYLARQHDLRLAQGWPEGRSPASGQTTLQANTLTLRLNYSHAPLTPWAAHILRPLGKKNGGYAPHALAHGYVPIVREISLVMHTHPVAWPLPRAGKVVAHSGSAGTSLQPHVGGLPSQRHARPLRFPHTDTGRKQTVGGTQAMASSAHASAAAAWHDAASGQAAAASAFSEAQGAASTESKMLLEKTRRGIADGPLRQWVAPASRVQDAETGPQAGPSCRIPGA</sequence>
<dbReference type="AlphaFoldDB" id="A0A853FAP6"/>